<dbReference type="EMBL" id="FTOR01000007">
    <property type="protein sequence ID" value="SIT27736.1"/>
    <property type="molecule type" value="Genomic_DNA"/>
</dbReference>
<dbReference type="Gene3D" id="2.40.128.110">
    <property type="entry name" value="Lipid/polyisoprenoid-binding, YceI-like"/>
    <property type="match status" value="1"/>
</dbReference>
<keyword evidence="1" id="KW-0732">Signal</keyword>
<feature type="signal peptide" evidence="1">
    <location>
        <begin position="1"/>
        <end position="20"/>
    </location>
</feature>
<dbReference type="SMART" id="SM00867">
    <property type="entry name" value="YceI"/>
    <property type="match status" value="1"/>
</dbReference>
<evidence type="ECO:0000259" key="2">
    <source>
        <dbReference type="SMART" id="SM00867"/>
    </source>
</evidence>
<keyword evidence="4" id="KW-1185">Reference proteome</keyword>
<sequence length="222" mass="24570">MYKIMGLSAFVLLAGFAALKASHTTCVTPPDKTSVTLPHFGWEAASWRLVPVGSNIEWKASYITGGGHQGTLQLKEGNLQTGTLNLITNGRFVIDINTIHSTDQPEAEKRKELDAHLLSNDFLAATQFPYAYFTVTGSSYYTPARVQGTLNLKGVSQPIDIPFTYQMQHDTLLLQAVIHIDRTKWGITYQSDDPLRGLKNGMIANNIELILHMRFSKAQDGC</sequence>
<organism evidence="3 4">
    <name type="scientific">Filimonas lacunae</name>
    <dbReference type="NCBI Taxonomy" id="477680"/>
    <lineage>
        <taxon>Bacteria</taxon>
        <taxon>Pseudomonadati</taxon>
        <taxon>Bacteroidota</taxon>
        <taxon>Chitinophagia</taxon>
        <taxon>Chitinophagales</taxon>
        <taxon>Chitinophagaceae</taxon>
        <taxon>Filimonas</taxon>
    </lineage>
</organism>
<evidence type="ECO:0000313" key="3">
    <source>
        <dbReference type="EMBL" id="SIT27736.1"/>
    </source>
</evidence>
<name>A0A173MGC6_9BACT</name>
<dbReference type="STRING" id="477680.SAMN05421788_107305"/>
<proteinExistence type="predicted"/>
<protein>
    <submittedName>
        <fullName evidence="3">Polyisoprenoid-binding protein YceI</fullName>
    </submittedName>
</protein>
<dbReference type="PANTHER" id="PTHR34406">
    <property type="entry name" value="PROTEIN YCEI"/>
    <property type="match status" value="1"/>
</dbReference>
<dbReference type="PANTHER" id="PTHR34406:SF1">
    <property type="entry name" value="PROTEIN YCEI"/>
    <property type="match status" value="1"/>
</dbReference>
<dbReference type="KEGG" id="fln:FLA_2664"/>
<dbReference type="RefSeq" id="WP_076380941.1">
    <property type="nucleotide sequence ID" value="NZ_AP017422.1"/>
</dbReference>
<accession>A0A173MGC6</accession>
<evidence type="ECO:0000256" key="1">
    <source>
        <dbReference type="SAM" id="SignalP"/>
    </source>
</evidence>
<feature type="domain" description="Lipid/polyisoprenoid-binding YceI-like" evidence="2">
    <location>
        <begin position="46"/>
        <end position="216"/>
    </location>
</feature>
<dbReference type="OrthoDB" id="951410at2"/>
<gene>
    <name evidence="3" type="ORF">SAMN05421788_107305</name>
</gene>
<reference evidence="4" key="1">
    <citation type="submission" date="2017-01" db="EMBL/GenBank/DDBJ databases">
        <authorList>
            <person name="Varghese N."/>
            <person name="Submissions S."/>
        </authorList>
    </citation>
    <scope>NUCLEOTIDE SEQUENCE [LARGE SCALE GENOMIC DNA]</scope>
    <source>
        <strain evidence="4">DSM 21054</strain>
    </source>
</reference>
<dbReference type="InterPro" id="IPR007372">
    <property type="entry name" value="Lipid/polyisoprenoid-bd_YceI"/>
</dbReference>
<dbReference type="InterPro" id="IPR036761">
    <property type="entry name" value="TTHA0802/YceI-like_sf"/>
</dbReference>
<dbReference type="SUPFAM" id="SSF101874">
    <property type="entry name" value="YceI-like"/>
    <property type="match status" value="1"/>
</dbReference>
<dbReference type="Pfam" id="PF04264">
    <property type="entry name" value="YceI"/>
    <property type="match status" value="1"/>
</dbReference>
<dbReference type="Proteomes" id="UP000186917">
    <property type="component" value="Unassembled WGS sequence"/>
</dbReference>
<feature type="chain" id="PRO_5030022909" evidence="1">
    <location>
        <begin position="21"/>
        <end position="222"/>
    </location>
</feature>
<evidence type="ECO:0000313" key="4">
    <source>
        <dbReference type="Proteomes" id="UP000186917"/>
    </source>
</evidence>
<dbReference type="AlphaFoldDB" id="A0A173MGC6"/>